<reference evidence="2 3" key="1">
    <citation type="journal article" date="2018" name="PLoS Pathog.">
        <title>Evolution of structural diversity of trichothecenes, a family of toxins produced by plant pathogenic and entomopathogenic fungi.</title>
        <authorList>
            <person name="Proctor R.H."/>
            <person name="McCormick S.P."/>
            <person name="Kim H.S."/>
            <person name="Cardoza R.E."/>
            <person name="Stanley A.M."/>
            <person name="Lindo L."/>
            <person name="Kelly A."/>
            <person name="Brown D.W."/>
            <person name="Lee T."/>
            <person name="Vaughan M.M."/>
            <person name="Alexander N.J."/>
            <person name="Busman M."/>
            <person name="Gutierrez S."/>
        </authorList>
    </citation>
    <scope>NUCLEOTIDE SEQUENCE [LARGE SCALE GENOMIC DNA]</scope>
    <source>
        <strain evidence="2 3">NRRL 3299</strain>
    </source>
</reference>
<dbReference type="Proteomes" id="UP000266152">
    <property type="component" value="Unassembled WGS sequence"/>
</dbReference>
<dbReference type="SUPFAM" id="SSF55874">
    <property type="entry name" value="ATPase domain of HSP90 chaperone/DNA topoisomerase II/histidine kinase"/>
    <property type="match status" value="1"/>
</dbReference>
<evidence type="ECO:0008006" key="4">
    <source>
        <dbReference type="Google" id="ProtNLM"/>
    </source>
</evidence>
<feature type="non-terminal residue" evidence="2">
    <location>
        <position position="1698"/>
    </location>
</feature>
<organism evidence="2 3">
    <name type="scientific">Fusarium sporotrichioides</name>
    <dbReference type="NCBI Taxonomy" id="5514"/>
    <lineage>
        <taxon>Eukaryota</taxon>
        <taxon>Fungi</taxon>
        <taxon>Dikarya</taxon>
        <taxon>Ascomycota</taxon>
        <taxon>Pezizomycotina</taxon>
        <taxon>Sordariomycetes</taxon>
        <taxon>Hypocreomycetidae</taxon>
        <taxon>Hypocreales</taxon>
        <taxon>Nectriaceae</taxon>
        <taxon>Fusarium</taxon>
    </lineage>
</organism>
<accession>A0A395S2V4</accession>
<dbReference type="Gene3D" id="3.30.565.10">
    <property type="entry name" value="Histidine kinase-like ATPase, C-terminal domain"/>
    <property type="match status" value="1"/>
</dbReference>
<dbReference type="NCBIfam" id="NF047352">
    <property type="entry name" value="P_loop_sacsin"/>
    <property type="match status" value="1"/>
</dbReference>
<evidence type="ECO:0000313" key="2">
    <source>
        <dbReference type="EMBL" id="RGP66691.1"/>
    </source>
</evidence>
<evidence type="ECO:0000256" key="1">
    <source>
        <dbReference type="SAM" id="MobiDB-lite"/>
    </source>
</evidence>
<feature type="region of interest" description="Disordered" evidence="1">
    <location>
        <begin position="1339"/>
        <end position="1369"/>
    </location>
</feature>
<dbReference type="EMBL" id="PXOF01000090">
    <property type="protein sequence ID" value="RGP66691.1"/>
    <property type="molecule type" value="Genomic_DNA"/>
</dbReference>
<dbReference type="InterPro" id="IPR052957">
    <property type="entry name" value="Auxin_embryo_med"/>
</dbReference>
<protein>
    <recommendedName>
        <fullName evidence="4">Protein NO VEIN C-terminal domain-containing protein</fullName>
    </recommendedName>
</protein>
<dbReference type="STRING" id="5514.A0A395S2V4"/>
<proteinExistence type="predicted"/>
<name>A0A395S2V4_FUSSP</name>
<keyword evidence="3" id="KW-1185">Reference proteome</keyword>
<dbReference type="InterPro" id="IPR036890">
    <property type="entry name" value="HATPase_C_sf"/>
</dbReference>
<evidence type="ECO:0000313" key="3">
    <source>
        <dbReference type="Proteomes" id="UP000266152"/>
    </source>
</evidence>
<gene>
    <name evidence="2" type="ORF">FSPOR_6431</name>
</gene>
<dbReference type="PANTHER" id="PTHR32387:SF0">
    <property type="entry name" value="PROTEIN NO VEIN"/>
    <property type="match status" value="1"/>
</dbReference>
<dbReference type="PANTHER" id="PTHR32387">
    <property type="entry name" value="WU:FJ29H11"/>
    <property type="match status" value="1"/>
</dbReference>
<sequence>MATPCEAEEIIREITGEYGYLDKEMMDDIGRYNVDYRRRIDENWLRMENAASHSIKVLAKNIYGSGARFVFELLQNAEDNKFTKAGRLNALPFISFKIHPKHIVVECNEDGFTRPDLKAICSVGESTKSALHGYIGAKGIGFKSVFIAASRVHIQSGNFSFEFRHNKTDPGLGMVRPIWVTPVDSIPNPLTRTTLYLHDQDEEEEIEHLKRIISMQFNDLQETCLLFLRKLRQISVAFYDDEGNLERSKQFRKQSIDEHCVSLETINVVSGEETTKSQIYHITKQFATGLAPSDNREPPKNDEARRISTSAEVVLAFPLTSDYKPQISRQKQELFAFLPLRTSDYKFHIHSDFDTNANRQDIITTSRRNLNIRDWIATAFYQAVLQFCEHPTLCYHWPLFLPPKDNGFDSFWSDLDASIQSLIKKNCVLKSRNKNALRSITDVVVLTRDAKDQNGDPLFDNPFKDPFLSPKYCQTAVNALKEYGLRILDVGIFIDLLKSDLNRDNSRMYGQSMPEEWHSCIARLLFKLSKGTSQNAMTIRSLQILPLRDGRWTSSEEGPVYLPATGDIKIPVILDLRIVSPAVIQNPDRRTLFEQLGISEATTAQIRESINAFFVSCKSLATKDNLELLSYLYLTHQAGVHTREHYKEVWVAVRDSLKHPHSGVVYLPGTDNPYSPESLLAGQGTVPNFAVAFLEDYIFKGGPTQPSFAHPSWRTWLVDYIGIHERLSLLSPSGDALSQPFLYVFNHYTDRFLGLFEHLWLHEGKKLLKNSALVSNIQNFSAKQLCKVNFSPKLKNTWLPFTRLQDSVQRYMEHPDQFPFLKIESDDTSQEPGMKWNFLTKHFSVGKDDDIEFLLEILTCIQRSCPEPSSIRQSQRVFDLYVAIYAKLAVSNDQTKMRLRIREYFSESGILVPDEKAPMWTSSSSCLWAAPPDMVTAHSLKSTYTRRSLSEEDMSSIENLFHLTLGIRNATVDDLVTELNELRNEGCDEDDRILELYKYLHDKAVKSSDIRLAFEESPLIFVRQQDGPGWYRTFDCLWSSATSIRGKVTLDESYEELEDFFVRKLGVKSLTLQMVYDELRQSPNSSPEEVKVAILSLNDFLQIESAYLDPEPIRKAKVFPIRYLNGTVSLGSIDVDFAIGDREKLKGAFEDRVSLLDFNLEEVRRLKPLFDWLRLSDRYLSSCVKEETSLSGDSGLPILSGKRCLRTKAYYITRFRHNPLECYEALRTMDVREVDEISSVLKMSQNGQPFESKIAIASEHIAEPGGWLTVYVPREPKAQEICFGSVLPRKLAAWLMRHPKTNIDGNVEVDAITTLTSIFASDKSVLDEILDDQGIIQIPFDNDDESESRPVSEDQGNVEADLDIDRAPEIDQSPRHEFIPTYSSETDASSRDIASPISAYNTEISEAIVETVSQRSHLSHQGRTAAARDSSELATVFHTSRSDNYPSIQVPQNWSSDSETAERGLQEDAVYRLILERVVEAARKSNFPSGDAFDMQGLRDSLPGGNIGMHESYDGLDVMNKLRSSSQQERDKQIGAAGELYVFELLSKLELPDWGLENWQSTIRTYAAIHPDYADLSPWLSRETADLVYVDSLGRLTNTLIDAGILTGDGWSGKRPRYYMEVKTTTGPCKTPFYMSGNQYRLMERIHHNQDRSEVYMVFRVYLLLDSGRINYCIYIDPKKLKDEGQLIFTGTTWSVIP</sequence>
<comment type="caution">
    <text evidence="2">The sequence shown here is derived from an EMBL/GenBank/DDBJ whole genome shotgun (WGS) entry which is preliminary data.</text>
</comment>